<keyword evidence="2" id="KW-1185">Reference proteome</keyword>
<gene>
    <name evidence="1" type="ORF">CEXT_594871</name>
</gene>
<dbReference type="EMBL" id="BPLR01019060">
    <property type="protein sequence ID" value="GIZ04277.1"/>
    <property type="molecule type" value="Genomic_DNA"/>
</dbReference>
<sequence length="94" mass="10864">MCAYDCLEYPAYTRPIMGCSLQLIPSSHFQRVMDTNQLLFHVETTIFFCGFFANSHSKVLKTCMIYAHHVICITTPGIVHIEFRPLNIVDVYYP</sequence>
<protein>
    <submittedName>
        <fullName evidence="1">Uncharacterized protein</fullName>
    </submittedName>
</protein>
<dbReference type="Proteomes" id="UP001054945">
    <property type="component" value="Unassembled WGS sequence"/>
</dbReference>
<organism evidence="1 2">
    <name type="scientific">Caerostris extrusa</name>
    <name type="common">Bark spider</name>
    <name type="synonym">Caerostris bankana</name>
    <dbReference type="NCBI Taxonomy" id="172846"/>
    <lineage>
        <taxon>Eukaryota</taxon>
        <taxon>Metazoa</taxon>
        <taxon>Ecdysozoa</taxon>
        <taxon>Arthropoda</taxon>
        <taxon>Chelicerata</taxon>
        <taxon>Arachnida</taxon>
        <taxon>Araneae</taxon>
        <taxon>Araneomorphae</taxon>
        <taxon>Entelegynae</taxon>
        <taxon>Araneoidea</taxon>
        <taxon>Araneidae</taxon>
        <taxon>Caerostris</taxon>
    </lineage>
</organism>
<comment type="caution">
    <text evidence="1">The sequence shown here is derived from an EMBL/GenBank/DDBJ whole genome shotgun (WGS) entry which is preliminary data.</text>
</comment>
<name>A0AAV4YA34_CAEEX</name>
<proteinExistence type="predicted"/>
<reference evidence="1 2" key="1">
    <citation type="submission" date="2021-06" db="EMBL/GenBank/DDBJ databases">
        <title>Caerostris extrusa draft genome.</title>
        <authorList>
            <person name="Kono N."/>
            <person name="Arakawa K."/>
        </authorList>
    </citation>
    <scope>NUCLEOTIDE SEQUENCE [LARGE SCALE GENOMIC DNA]</scope>
</reference>
<evidence type="ECO:0000313" key="2">
    <source>
        <dbReference type="Proteomes" id="UP001054945"/>
    </source>
</evidence>
<accession>A0AAV4YA34</accession>
<evidence type="ECO:0000313" key="1">
    <source>
        <dbReference type="EMBL" id="GIZ04277.1"/>
    </source>
</evidence>
<dbReference type="AlphaFoldDB" id="A0AAV4YA34"/>